<feature type="transmembrane region" description="Helical" evidence="5">
    <location>
        <begin position="229"/>
        <end position="245"/>
    </location>
</feature>
<protein>
    <recommendedName>
        <fullName evidence="6">O-antigen ligase-related domain-containing protein</fullName>
    </recommendedName>
</protein>
<evidence type="ECO:0000256" key="1">
    <source>
        <dbReference type="ARBA" id="ARBA00004141"/>
    </source>
</evidence>
<dbReference type="GO" id="GO:0016020">
    <property type="term" value="C:membrane"/>
    <property type="evidence" value="ECO:0007669"/>
    <property type="project" value="UniProtKB-SubCell"/>
</dbReference>
<dbReference type="InterPro" id="IPR051533">
    <property type="entry name" value="WaaL-like"/>
</dbReference>
<accession>A0A1F5E7C0</accession>
<keyword evidence="2 5" id="KW-0812">Transmembrane</keyword>
<feature type="transmembrane region" description="Helical" evidence="5">
    <location>
        <begin position="145"/>
        <end position="164"/>
    </location>
</feature>
<comment type="caution">
    <text evidence="7">The sequence shown here is derived from an EMBL/GenBank/DDBJ whole genome shotgun (WGS) entry which is preliminary data.</text>
</comment>
<keyword evidence="4 5" id="KW-0472">Membrane</keyword>
<feature type="transmembrane region" description="Helical" evidence="5">
    <location>
        <begin position="515"/>
        <end position="533"/>
    </location>
</feature>
<evidence type="ECO:0000313" key="8">
    <source>
        <dbReference type="Proteomes" id="UP000177006"/>
    </source>
</evidence>
<dbReference type="Pfam" id="PF04932">
    <property type="entry name" value="Wzy_C"/>
    <property type="match status" value="1"/>
</dbReference>
<feature type="transmembrane region" description="Helical" evidence="5">
    <location>
        <begin position="120"/>
        <end position="138"/>
    </location>
</feature>
<dbReference type="PANTHER" id="PTHR37422:SF13">
    <property type="entry name" value="LIPOPOLYSACCHARIDE BIOSYNTHESIS PROTEIN PA4999-RELATED"/>
    <property type="match status" value="1"/>
</dbReference>
<feature type="transmembrane region" description="Helical" evidence="5">
    <location>
        <begin position="483"/>
        <end position="503"/>
    </location>
</feature>
<feature type="transmembrane region" description="Helical" evidence="5">
    <location>
        <begin position="21"/>
        <end position="37"/>
    </location>
</feature>
<keyword evidence="3 5" id="KW-1133">Transmembrane helix</keyword>
<comment type="subcellular location">
    <subcellularLocation>
        <location evidence="1">Membrane</location>
        <topology evidence="1">Multi-pass membrane protein</topology>
    </subcellularLocation>
</comment>
<gene>
    <name evidence="7" type="ORF">A2160_02330</name>
</gene>
<proteinExistence type="predicted"/>
<feature type="transmembrane region" description="Helical" evidence="5">
    <location>
        <begin position="204"/>
        <end position="222"/>
    </location>
</feature>
<feature type="transmembrane region" description="Helical" evidence="5">
    <location>
        <begin position="87"/>
        <end position="108"/>
    </location>
</feature>
<evidence type="ECO:0000256" key="4">
    <source>
        <dbReference type="ARBA" id="ARBA00023136"/>
    </source>
</evidence>
<dbReference type="PANTHER" id="PTHR37422">
    <property type="entry name" value="TEICHURONIC ACID BIOSYNTHESIS PROTEIN TUAE"/>
    <property type="match status" value="1"/>
</dbReference>
<dbReference type="EMBL" id="MEZK01000010">
    <property type="protein sequence ID" value="OGD63307.1"/>
    <property type="molecule type" value="Genomic_DNA"/>
</dbReference>
<dbReference type="AlphaFoldDB" id="A0A1F5E7C0"/>
<sequence length="546" mass="61576">MKKHSNQSTKTGIFHWIDEHLLLAISLFLLAFIPLYPKWPLFDVLPGYIVRIRLEDFLILVAVLIWFVYLLRGKIKLNKIPTFKPVLAYLIVGFLSVLSAIFITKTVYPEFIQIAKAFLHFFRRIEYFSLFFIFFSAIKDKKHVWFYLGVLPFVILGVSIYGFGQKYLYWPAYSTMNREFSKGIVLYLTEHARVLSTFGGHYDLAAYIVLTLPILLVTSFLLKNHLAKISLWLVSLAEFWLLILTASRTSFLAYLLAISVMFATLILRKGWVWSLVRWIAIVGLSLFVMVSFGDLSERFAQVLKLQDLKSSLTSPFKAPPVNGIALDETLPMEQQLAKIAAKSDAPPTPINPKERPADVYVEPYGSTKSAEANQGENKEATAAVVHVDYSANALKYGLSTGIRLDALWPKAWAGFLRNPLLGSGYSTLVKEKVWEFTQAESTDNDYLRLLGETGLLGFITFLLIFTVIILVLFKAFQKTTDSLLAGLFAAGIGITVGIMMNALYIDVFEASKVAYAYWSLSGLLVATACLVLGEKRDNLSRKREKP</sequence>
<dbReference type="InterPro" id="IPR007016">
    <property type="entry name" value="O-antigen_ligase-rel_domated"/>
</dbReference>
<evidence type="ECO:0000313" key="7">
    <source>
        <dbReference type="EMBL" id="OGD63307.1"/>
    </source>
</evidence>
<feature type="transmembrane region" description="Helical" evidence="5">
    <location>
        <begin position="455"/>
        <end position="476"/>
    </location>
</feature>
<evidence type="ECO:0000259" key="6">
    <source>
        <dbReference type="Pfam" id="PF04932"/>
    </source>
</evidence>
<reference evidence="7 8" key="1">
    <citation type="journal article" date="2016" name="Nat. Commun.">
        <title>Thousands of microbial genomes shed light on interconnected biogeochemical processes in an aquifer system.</title>
        <authorList>
            <person name="Anantharaman K."/>
            <person name="Brown C.T."/>
            <person name="Hug L.A."/>
            <person name="Sharon I."/>
            <person name="Castelle C.J."/>
            <person name="Probst A.J."/>
            <person name="Thomas B.C."/>
            <person name="Singh A."/>
            <person name="Wilkins M.J."/>
            <person name="Karaoz U."/>
            <person name="Brodie E.L."/>
            <person name="Williams K.H."/>
            <person name="Hubbard S.S."/>
            <person name="Banfield J.F."/>
        </authorList>
    </citation>
    <scope>NUCLEOTIDE SEQUENCE [LARGE SCALE GENOMIC DNA]</scope>
</reference>
<evidence type="ECO:0000256" key="5">
    <source>
        <dbReference type="SAM" id="Phobius"/>
    </source>
</evidence>
<dbReference type="STRING" id="1797457.A2160_02330"/>
<evidence type="ECO:0000256" key="2">
    <source>
        <dbReference type="ARBA" id="ARBA00022692"/>
    </source>
</evidence>
<name>A0A1F5E7C0_9BACT</name>
<feature type="transmembrane region" description="Helical" evidence="5">
    <location>
        <begin position="275"/>
        <end position="293"/>
    </location>
</feature>
<feature type="domain" description="O-antigen ligase-related" evidence="6">
    <location>
        <begin position="239"/>
        <end position="462"/>
    </location>
</feature>
<dbReference type="Proteomes" id="UP000177006">
    <property type="component" value="Unassembled WGS sequence"/>
</dbReference>
<feature type="transmembrane region" description="Helical" evidence="5">
    <location>
        <begin position="251"/>
        <end position="268"/>
    </location>
</feature>
<feature type="transmembrane region" description="Helical" evidence="5">
    <location>
        <begin position="57"/>
        <end position="75"/>
    </location>
</feature>
<organism evidence="7 8">
    <name type="scientific">Candidatus Beckwithbacteria bacterium RBG_13_42_9</name>
    <dbReference type="NCBI Taxonomy" id="1797457"/>
    <lineage>
        <taxon>Bacteria</taxon>
        <taxon>Candidatus Beckwithiibacteriota</taxon>
    </lineage>
</organism>
<evidence type="ECO:0000256" key="3">
    <source>
        <dbReference type="ARBA" id="ARBA00022989"/>
    </source>
</evidence>